<organism evidence="2">
    <name type="scientific">Anopheles darlingi</name>
    <name type="common">Mosquito</name>
    <dbReference type="NCBI Taxonomy" id="43151"/>
    <lineage>
        <taxon>Eukaryota</taxon>
        <taxon>Metazoa</taxon>
        <taxon>Ecdysozoa</taxon>
        <taxon>Arthropoda</taxon>
        <taxon>Hexapoda</taxon>
        <taxon>Insecta</taxon>
        <taxon>Pterygota</taxon>
        <taxon>Neoptera</taxon>
        <taxon>Endopterygota</taxon>
        <taxon>Diptera</taxon>
        <taxon>Nematocera</taxon>
        <taxon>Culicoidea</taxon>
        <taxon>Culicidae</taxon>
        <taxon>Anophelinae</taxon>
        <taxon>Anopheles</taxon>
    </lineage>
</organism>
<keyword evidence="1" id="KW-0732">Signal</keyword>
<accession>A0A2M4DBJ8</accession>
<dbReference type="AlphaFoldDB" id="A0A2M4DBJ8"/>
<dbReference type="EMBL" id="GGFL01010747">
    <property type="protein sequence ID" value="MBW74925.1"/>
    <property type="molecule type" value="Transcribed_RNA"/>
</dbReference>
<feature type="signal peptide" evidence="1">
    <location>
        <begin position="1"/>
        <end position="31"/>
    </location>
</feature>
<feature type="chain" id="PRO_5014844095" evidence="1">
    <location>
        <begin position="32"/>
        <end position="97"/>
    </location>
</feature>
<protein>
    <submittedName>
        <fullName evidence="2">Putative secreted protein</fullName>
    </submittedName>
</protein>
<proteinExistence type="predicted"/>
<sequence length="97" mass="10889">MLLLLALSSSSLSSLRLVELVLRLFDPGVCSERELSFRFTDFAGFQLDMANMRSRVGEFALFRMVLAGYHLHVRSTHGSVRSYYAKLETSLSVVARG</sequence>
<reference evidence="2" key="1">
    <citation type="submission" date="2018-01" db="EMBL/GenBank/DDBJ databases">
        <title>An insight into the sialome of Amazonian anophelines.</title>
        <authorList>
            <person name="Ribeiro J.M."/>
            <person name="Scarpassa V."/>
            <person name="Calvo E."/>
        </authorList>
    </citation>
    <scope>NUCLEOTIDE SEQUENCE</scope>
</reference>
<name>A0A2M4DBJ8_ANODA</name>
<evidence type="ECO:0000313" key="2">
    <source>
        <dbReference type="EMBL" id="MBW74925.1"/>
    </source>
</evidence>
<evidence type="ECO:0000256" key="1">
    <source>
        <dbReference type="SAM" id="SignalP"/>
    </source>
</evidence>